<evidence type="ECO:0000259" key="5">
    <source>
        <dbReference type="PROSITE" id="PS50893"/>
    </source>
</evidence>
<dbReference type="GO" id="GO:0043190">
    <property type="term" value="C:ATP-binding cassette (ABC) transporter complex"/>
    <property type="evidence" value="ECO:0007669"/>
    <property type="project" value="InterPro"/>
</dbReference>
<dbReference type="Gene3D" id="3.40.50.300">
    <property type="entry name" value="P-loop containing nucleotide triphosphate hydrolases"/>
    <property type="match status" value="1"/>
</dbReference>
<evidence type="ECO:0000256" key="3">
    <source>
        <dbReference type="ARBA" id="ARBA00022840"/>
    </source>
</evidence>
<organism evidence="6 7">
    <name type="scientific">Longimicrobium terrae</name>
    <dbReference type="NCBI Taxonomy" id="1639882"/>
    <lineage>
        <taxon>Bacteria</taxon>
        <taxon>Pseudomonadati</taxon>
        <taxon>Gemmatimonadota</taxon>
        <taxon>Longimicrobiia</taxon>
        <taxon>Longimicrobiales</taxon>
        <taxon>Longimicrobiaceae</taxon>
        <taxon>Longimicrobium</taxon>
    </lineage>
</organism>
<proteinExistence type="predicted"/>
<dbReference type="CDD" id="cd03218">
    <property type="entry name" value="ABC_YhbG"/>
    <property type="match status" value="1"/>
</dbReference>
<gene>
    <name evidence="6" type="ORF">HNQ61_004582</name>
</gene>
<sequence>MTGFDRLVQDTGAADLSTLIAVRALVDHVNDGGMIERAAWLTGVHEEYRRWYAGQPGGAGHPENFPASETMRYLDEHIVRALVERGILEPPPPGDDTPELDADSVRWAAVRLTPRAAGEVADDQAGVLARLDARIGQILSPASSSQSTMTAASTGTPSTAFLPTGTTAAAAMSGSIPSSNDAAPDTSPIAPSWPVADADQPVAATMDAQPERAAAAEPTFSREPMLVPGGATLTATGLVKVYRKRRVVNEVDLHVAQGEIVGLLGPNGAGKTTSFYMMVGLIRPDKGKVFVGQRELTRVPMYKRARAGIGYLAQEPSIFRKLTVEDNVMAILQTMKIPRAERKKRLEQLLDELSIKHVRKSRAYALSGGERRRLEITRALVGNPKFMLLDEPFAGVDPIAVHDIQQIVSDLRRRGIGVLISDHNVEQTLDIVDRAYIMYDGRVRVSGTVSELVWNEEVSELYLGPTLAARMRERYPNPALSRAPEPLPVQLDAAWDDGGDPVDDGPAVPEMDGMPGVRPQTAHPGLDEEYATGPAARDAARETDAGVPAGAAAAAHDDHGPHSAAPHDGPDPQTAGPRSAHDERWPGNSQGGTRNPQQDEAV</sequence>
<dbReference type="GO" id="GO:0005524">
    <property type="term" value="F:ATP binding"/>
    <property type="evidence" value="ECO:0007669"/>
    <property type="project" value="UniProtKB-KW"/>
</dbReference>
<dbReference type="PROSITE" id="PS50893">
    <property type="entry name" value="ABC_TRANSPORTER_2"/>
    <property type="match status" value="1"/>
</dbReference>
<dbReference type="InterPro" id="IPR003439">
    <property type="entry name" value="ABC_transporter-like_ATP-bd"/>
</dbReference>
<dbReference type="InterPro" id="IPR051120">
    <property type="entry name" value="ABC_AA/LPS_Transport"/>
</dbReference>
<evidence type="ECO:0000313" key="6">
    <source>
        <dbReference type="EMBL" id="MBB6072916.1"/>
    </source>
</evidence>
<dbReference type="SUPFAM" id="SSF52540">
    <property type="entry name" value="P-loop containing nucleoside triphosphate hydrolases"/>
    <property type="match status" value="1"/>
</dbReference>
<evidence type="ECO:0000256" key="4">
    <source>
        <dbReference type="SAM" id="MobiDB-lite"/>
    </source>
</evidence>
<dbReference type="SMART" id="SM00382">
    <property type="entry name" value="AAA"/>
    <property type="match status" value="1"/>
</dbReference>
<dbReference type="NCBIfam" id="TIGR04406">
    <property type="entry name" value="LPS_export_lptB"/>
    <property type="match status" value="1"/>
</dbReference>
<feature type="region of interest" description="Disordered" evidence="4">
    <location>
        <begin position="479"/>
        <end position="602"/>
    </location>
</feature>
<dbReference type="PANTHER" id="PTHR45772">
    <property type="entry name" value="CONSERVED COMPONENT OF ABC TRANSPORTER FOR NATURAL AMINO ACIDS-RELATED"/>
    <property type="match status" value="1"/>
</dbReference>
<dbReference type="InterPro" id="IPR027417">
    <property type="entry name" value="P-loop_NTPase"/>
</dbReference>
<reference evidence="6 7" key="1">
    <citation type="submission" date="2020-08" db="EMBL/GenBank/DDBJ databases">
        <title>Genomic Encyclopedia of Type Strains, Phase IV (KMG-IV): sequencing the most valuable type-strain genomes for metagenomic binning, comparative biology and taxonomic classification.</title>
        <authorList>
            <person name="Goeker M."/>
        </authorList>
    </citation>
    <scope>NUCLEOTIDE SEQUENCE [LARGE SCALE GENOMIC DNA]</scope>
    <source>
        <strain evidence="6 7">DSM 29007</strain>
    </source>
</reference>
<comment type="caution">
    <text evidence="6">The sequence shown here is derived from an EMBL/GenBank/DDBJ whole genome shotgun (WGS) entry which is preliminary data.</text>
</comment>
<feature type="compositionally biased region" description="Acidic residues" evidence="4">
    <location>
        <begin position="494"/>
        <end position="503"/>
    </location>
</feature>
<feature type="domain" description="ABC transporter" evidence="5">
    <location>
        <begin position="233"/>
        <end position="465"/>
    </location>
</feature>
<dbReference type="GO" id="GO:0016887">
    <property type="term" value="F:ATP hydrolysis activity"/>
    <property type="evidence" value="ECO:0007669"/>
    <property type="project" value="InterPro"/>
</dbReference>
<dbReference type="Proteomes" id="UP000582837">
    <property type="component" value="Unassembled WGS sequence"/>
</dbReference>
<dbReference type="EMBL" id="JACHIA010000019">
    <property type="protein sequence ID" value="MBB6072916.1"/>
    <property type="molecule type" value="Genomic_DNA"/>
</dbReference>
<accession>A0A841H4U9</accession>
<feature type="compositionally biased region" description="Low complexity" evidence="4">
    <location>
        <begin position="545"/>
        <end position="554"/>
    </location>
</feature>
<dbReference type="InterPro" id="IPR030921">
    <property type="entry name" value="LPS_export_LptB"/>
</dbReference>
<keyword evidence="7" id="KW-1185">Reference proteome</keyword>
<feature type="compositionally biased region" description="Polar residues" evidence="4">
    <location>
        <begin position="587"/>
        <end position="602"/>
    </location>
</feature>
<keyword evidence="3 6" id="KW-0067">ATP-binding</keyword>
<evidence type="ECO:0000313" key="7">
    <source>
        <dbReference type="Proteomes" id="UP000582837"/>
    </source>
</evidence>
<keyword evidence="2" id="KW-0547">Nucleotide-binding</keyword>
<evidence type="ECO:0000256" key="1">
    <source>
        <dbReference type="ARBA" id="ARBA00022448"/>
    </source>
</evidence>
<name>A0A841H4U9_9BACT</name>
<protein>
    <submittedName>
        <fullName evidence="6">LPS export ABC transporter ATP-binding protein</fullName>
    </submittedName>
</protein>
<dbReference type="PANTHER" id="PTHR45772:SF10">
    <property type="entry name" value="LIPOPOLYSACCHARIDE EXPORT SYSTEM ATP-BINDING PROTEIN LPTB"/>
    <property type="match status" value="1"/>
</dbReference>
<dbReference type="FunFam" id="3.40.50.300:FF:000151">
    <property type="entry name" value="Lipopolysaccharide ABC transporter ATP-binding protein"/>
    <property type="match status" value="1"/>
</dbReference>
<dbReference type="InterPro" id="IPR003593">
    <property type="entry name" value="AAA+_ATPase"/>
</dbReference>
<evidence type="ECO:0000256" key="2">
    <source>
        <dbReference type="ARBA" id="ARBA00022741"/>
    </source>
</evidence>
<keyword evidence="1" id="KW-0813">Transport</keyword>
<dbReference type="AlphaFoldDB" id="A0A841H4U9"/>
<dbReference type="Pfam" id="PF00005">
    <property type="entry name" value="ABC_tran"/>
    <property type="match status" value="1"/>
</dbReference>
<dbReference type="GO" id="GO:0055085">
    <property type="term" value="P:transmembrane transport"/>
    <property type="evidence" value="ECO:0007669"/>
    <property type="project" value="InterPro"/>
</dbReference>